<name>X1C315_9ZZZZ</name>
<protein>
    <submittedName>
        <fullName evidence="1">Uncharacterized protein</fullName>
    </submittedName>
</protein>
<evidence type="ECO:0000313" key="1">
    <source>
        <dbReference type="EMBL" id="GAG87757.1"/>
    </source>
</evidence>
<dbReference type="EMBL" id="BART01015697">
    <property type="protein sequence ID" value="GAG87757.1"/>
    <property type="molecule type" value="Genomic_DNA"/>
</dbReference>
<dbReference type="AlphaFoldDB" id="X1C315"/>
<feature type="non-terminal residue" evidence="1">
    <location>
        <position position="1"/>
    </location>
</feature>
<sequence>DYTIVTSPSYLVYKISTIFAGGIPYTIPLKEKK</sequence>
<organism evidence="1">
    <name type="scientific">marine sediment metagenome</name>
    <dbReference type="NCBI Taxonomy" id="412755"/>
    <lineage>
        <taxon>unclassified sequences</taxon>
        <taxon>metagenomes</taxon>
        <taxon>ecological metagenomes</taxon>
    </lineage>
</organism>
<proteinExistence type="predicted"/>
<gene>
    <name evidence="1" type="ORF">S01H4_30417</name>
</gene>
<comment type="caution">
    <text evidence="1">The sequence shown here is derived from an EMBL/GenBank/DDBJ whole genome shotgun (WGS) entry which is preliminary data.</text>
</comment>
<reference evidence="1" key="1">
    <citation type="journal article" date="2014" name="Front. Microbiol.">
        <title>High frequency of phylogenetically diverse reductive dehalogenase-homologous genes in deep subseafloor sedimentary metagenomes.</title>
        <authorList>
            <person name="Kawai M."/>
            <person name="Futagami T."/>
            <person name="Toyoda A."/>
            <person name="Takaki Y."/>
            <person name="Nishi S."/>
            <person name="Hori S."/>
            <person name="Arai W."/>
            <person name="Tsubouchi T."/>
            <person name="Morono Y."/>
            <person name="Uchiyama I."/>
            <person name="Ito T."/>
            <person name="Fujiyama A."/>
            <person name="Inagaki F."/>
            <person name="Takami H."/>
        </authorList>
    </citation>
    <scope>NUCLEOTIDE SEQUENCE</scope>
    <source>
        <strain evidence="1">Expedition CK06-06</strain>
    </source>
</reference>
<accession>X1C315</accession>